<name>A0A836CQH2_9STRA</name>
<dbReference type="InterPro" id="IPR016040">
    <property type="entry name" value="NAD(P)-bd_dom"/>
</dbReference>
<dbReference type="AlphaFoldDB" id="A0A836CQH2"/>
<sequence>MMCRSVGLLLVALGWAGCGCRGFSVPASLSMTESSSAQGGAVPLISVAGGSGRVGRLAVKRVLEMYPEARVRAVVRDAARAKDVLSEELTSQRLEVVKADLSTAAGITAAVKDCSAMVWCATSFSDASAHSFRKSWAQRSPPVQRIFNLAAFLFNPDNCLEAKAVPAAAAALAANGAPPYRLQAPTPAPVPEQPPKKGGTRPSLGAKGGSKGGAGGGDGEGVLPRFVLLSSAAVTRPAWSAAEKEEFKAAAQIPIVKLNPFKILDLKRKGEEALRRTAVPYTIVRPCGLNDKQAPGRLIVSAGDVAAGRICRADVAEGLAACLSEPLATAKTFEMFALPGLSKAPVGPPIGSLPTDAQLSSPDALQAVRRGAYGLLSQLRPVQNFDV</sequence>
<keyword evidence="2" id="KW-0732">Signal</keyword>
<organism evidence="4 5">
    <name type="scientific">Tribonema minus</name>
    <dbReference type="NCBI Taxonomy" id="303371"/>
    <lineage>
        <taxon>Eukaryota</taxon>
        <taxon>Sar</taxon>
        <taxon>Stramenopiles</taxon>
        <taxon>Ochrophyta</taxon>
        <taxon>PX clade</taxon>
        <taxon>Xanthophyceae</taxon>
        <taxon>Tribonematales</taxon>
        <taxon>Tribonemataceae</taxon>
        <taxon>Tribonema</taxon>
    </lineage>
</organism>
<dbReference type="Proteomes" id="UP000664859">
    <property type="component" value="Unassembled WGS sequence"/>
</dbReference>
<dbReference type="PANTHER" id="PTHR15020:SF11">
    <property type="entry name" value="OS06G0360300 PROTEIN"/>
    <property type="match status" value="1"/>
</dbReference>
<dbReference type="OrthoDB" id="426386at2759"/>
<proteinExistence type="predicted"/>
<accession>A0A836CQH2</accession>
<comment type="caution">
    <text evidence="4">The sequence shown here is derived from an EMBL/GenBank/DDBJ whole genome shotgun (WGS) entry which is preliminary data.</text>
</comment>
<dbReference type="Pfam" id="PF13460">
    <property type="entry name" value="NAD_binding_10"/>
    <property type="match status" value="2"/>
</dbReference>
<feature type="domain" description="NAD(P)-binding" evidence="3">
    <location>
        <begin position="49"/>
        <end position="126"/>
    </location>
</feature>
<evidence type="ECO:0000256" key="1">
    <source>
        <dbReference type="SAM" id="MobiDB-lite"/>
    </source>
</evidence>
<dbReference type="EMBL" id="JAFCMP010000013">
    <property type="protein sequence ID" value="KAG5191906.1"/>
    <property type="molecule type" value="Genomic_DNA"/>
</dbReference>
<protein>
    <recommendedName>
        <fullName evidence="3">NAD(P)-binding domain-containing protein</fullName>
    </recommendedName>
</protein>
<evidence type="ECO:0000256" key="2">
    <source>
        <dbReference type="SAM" id="SignalP"/>
    </source>
</evidence>
<dbReference type="InterPro" id="IPR036291">
    <property type="entry name" value="NAD(P)-bd_dom_sf"/>
</dbReference>
<feature type="compositionally biased region" description="Gly residues" evidence="1">
    <location>
        <begin position="206"/>
        <end position="218"/>
    </location>
</feature>
<evidence type="ECO:0000313" key="5">
    <source>
        <dbReference type="Proteomes" id="UP000664859"/>
    </source>
</evidence>
<dbReference type="SUPFAM" id="SSF51735">
    <property type="entry name" value="NAD(P)-binding Rossmann-fold domains"/>
    <property type="match status" value="1"/>
</dbReference>
<feature type="domain" description="NAD(P)-binding" evidence="3">
    <location>
        <begin position="224"/>
        <end position="326"/>
    </location>
</feature>
<dbReference type="PROSITE" id="PS51257">
    <property type="entry name" value="PROKAR_LIPOPROTEIN"/>
    <property type="match status" value="1"/>
</dbReference>
<evidence type="ECO:0000313" key="4">
    <source>
        <dbReference type="EMBL" id="KAG5191906.1"/>
    </source>
</evidence>
<keyword evidence="5" id="KW-1185">Reference proteome</keyword>
<feature type="signal peptide" evidence="2">
    <location>
        <begin position="1"/>
        <end position="22"/>
    </location>
</feature>
<dbReference type="PANTHER" id="PTHR15020">
    <property type="entry name" value="FLAVIN REDUCTASE-RELATED"/>
    <property type="match status" value="1"/>
</dbReference>
<gene>
    <name evidence="4" type="ORF">JKP88DRAFT_347383</name>
</gene>
<dbReference type="Gene3D" id="3.40.50.720">
    <property type="entry name" value="NAD(P)-binding Rossmann-like Domain"/>
    <property type="match status" value="1"/>
</dbReference>
<feature type="region of interest" description="Disordered" evidence="1">
    <location>
        <begin position="182"/>
        <end position="218"/>
    </location>
</feature>
<evidence type="ECO:0000259" key="3">
    <source>
        <dbReference type="Pfam" id="PF13460"/>
    </source>
</evidence>
<feature type="chain" id="PRO_5032540004" description="NAD(P)-binding domain-containing protein" evidence="2">
    <location>
        <begin position="23"/>
        <end position="387"/>
    </location>
</feature>
<reference evidence="4" key="1">
    <citation type="submission" date="2021-02" db="EMBL/GenBank/DDBJ databases">
        <title>First Annotated Genome of the Yellow-green Alga Tribonema minus.</title>
        <authorList>
            <person name="Mahan K.M."/>
        </authorList>
    </citation>
    <scope>NUCLEOTIDE SEQUENCE</scope>
    <source>
        <strain evidence="4">UTEX B ZZ1240</strain>
    </source>
</reference>